<keyword evidence="2" id="KW-1185">Reference proteome</keyword>
<proteinExistence type="predicted"/>
<dbReference type="STRING" id="287098.SAMN05421665_1984"/>
<evidence type="ECO:0000313" key="1">
    <source>
        <dbReference type="EMBL" id="SIT85074.1"/>
    </source>
</evidence>
<dbReference type="EMBL" id="FTPR01000001">
    <property type="protein sequence ID" value="SIT85074.1"/>
    <property type="molecule type" value="Genomic_DNA"/>
</dbReference>
<name>A0A1R3X2Y9_9RHOB</name>
<dbReference type="OrthoDB" id="7867799at2"/>
<reference evidence="2" key="1">
    <citation type="submission" date="2017-01" db="EMBL/GenBank/DDBJ databases">
        <authorList>
            <person name="Varghese N."/>
            <person name="Submissions S."/>
        </authorList>
    </citation>
    <scope>NUCLEOTIDE SEQUENCE [LARGE SCALE GENOMIC DNA]</scope>
    <source>
        <strain evidence="2">DSM 29591</strain>
    </source>
</reference>
<dbReference type="AlphaFoldDB" id="A0A1R3X2Y9"/>
<dbReference type="RefSeq" id="WP_076659384.1">
    <property type="nucleotide sequence ID" value="NZ_FTPR01000001.1"/>
</dbReference>
<organism evidence="1 2">
    <name type="scientific">Yoonia rosea</name>
    <dbReference type="NCBI Taxonomy" id="287098"/>
    <lineage>
        <taxon>Bacteria</taxon>
        <taxon>Pseudomonadati</taxon>
        <taxon>Pseudomonadota</taxon>
        <taxon>Alphaproteobacteria</taxon>
        <taxon>Rhodobacterales</taxon>
        <taxon>Paracoccaceae</taxon>
        <taxon>Yoonia</taxon>
    </lineage>
</organism>
<protein>
    <recommendedName>
        <fullName evidence="3">DUF1127 domain-containing protein</fullName>
    </recommendedName>
</protein>
<sequence length="74" mass="8231">MALQPDNTLISNREILIELVMKPLRAIGSMLEHMAVSNSRTLALQAISDIPEEELRAKGLTRADVVSMTFRHDA</sequence>
<dbReference type="Proteomes" id="UP000186997">
    <property type="component" value="Unassembled WGS sequence"/>
</dbReference>
<gene>
    <name evidence="1" type="ORF">SAMN05421665_1984</name>
</gene>
<accession>A0A1R3X2Y9</accession>
<evidence type="ECO:0008006" key="3">
    <source>
        <dbReference type="Google" id="ProtNLM"/>
    </source>
</evidence>
<evidence type="ECO:0000313" key="2">
    <source>
        <dbReference type="Proteomes" id="UP000186997"/>
    </source>
</evidence>